<dbReference type="Gene3D" id="1.20.1280.50">
    <property type="match status" value="1"/>
</dbReference>
<gene>
    <name evidence="2" type="ORF">RND81_05G135300</name>
</gene>
<evidence type="ECO:0000313" key="3">
    <source>
        <dbReference type="Proteomes" id="UP001443914"/>
    </source>
</evidence>
<proteinExistence type="predicted"/>
<reference evidence="2" key="1">
    <citation type="submission" date="2024-03" db="EMBL/GenBank/DDBJ databases">
        <title>WGS assembly of Saponaria officinalis var. Norfolk2.</title>
        <authorList>
            <person name="Jenkins J."/>
            <person name="Shu S."/>
            <person name="Grimwood J."/>
            <person name="Barry K."/>
            <person name="Goodstein D."/>
            <person name="Schmutz J."/>
            <person name="Leebens-Mack J."/>
            <person name="Osbourn A."/>
        </authorList>
    </citation>
    <scope>NUCLEOTIDE SEQUENCE [LARGE SCALE GENOMIC DNA]</scope>
    <source>
        <strain evidence="2">JIC</strain>
    </source>
</reference>
<dbReference type="InterPro" id="IPR036047">
    <property type="entry name" value="F-box-like_dom_sf"/>
</dbReference>
<accession>A0AAW1KY30</accession>
<dbReference type="AlphaFoldDB" id="A0AAW1KY30"/>
<dbReference type="Pfam" id="PF00646">
    <property type="entry name" value="F-box"/>
    <property type="match status" value="1"/>
</dbReference>
<dbReference type="PANTHER" id="PTHR31900:SF31">
    <property type="entry name" value="F-BOX_LRR-REPEAT PROTEIN 13-LIKE"/>
    <property type="match status" value="1"/>
</dbReference>
<comment type="caution">
    <text evidence="2">The sequence shown here is derived from an EMBL/GenBank/DDBJ whole genome shotgun (WGS) entry which is preliminary data.</text>
</comment>
<dbReference type="InterPro" id="IPR001810">
    <property type="entry name" value="F-box_dom"/>
</dbReference>
<evidence type="ECO:0000313" key="2">
    <source>
        <dbReference type="EMBL" id="KAK9725306.1"/>
    </source>
</evidence>
<dbReference type="InterPro" id="IPR050232">
    <property type="entry name" value="FBL13/AtMIF1-like"/>
</dbReference>
<keyword evidence="3" id="KW-1185">Reference proteome</keyword>
<evidence type="ECO:0000259" key="1">
    <source>
        <dbReference type="PROSITE" id="PS50181"/>
    </source>
</evidence>
<name>A0AAW1KY30_SAPOF</name>
<protein>
    <recommendedName>
        <fullName evidence="1">F-box domain-containing protein</fullName>
    </recommendedName>
</protein>
<feature type="domain" description="F-box" evidence="1">
    <location>
        <begin position="6"/>
        <end position="58"/>
    </location>
</feature>
<sequence length="465" mass="53617">MAVEAKDRLSSLPDDILITILSRLPLPCTIVTGFLSTRWRGLWTNLTINLEDYTFENIPEFLTVLDNIIVQIKSPKIEGFSVDLGHLIWHSHWKPSIDSWFDQLGGCNIRKFKVIWPSLMRQIFPKLPEFIFQSQSLVSLELNSKFDWRLPDRFDALNLKNLSITFRVTGYHEWVGKLIRACPLLEELSLTSDWGHDIYIECLNPNLRRSIKNIGFRRDDLKIVINSPNIKYLAVRVPNCVTFSFVEDPVMLREAKIEILRQLCAITRADDENRLLSELYGAISNVVILSLDVFALRNTSTVFRYATRLTVDMKTSNDIQTVFNFLDFCPSLDVLTLRFCHTGRVYNKWILLPKPYKANTLRGVNIEIYGDTYCKPVNFLELIEYLLSNFVDLAHFTYNLANCGGRDTGNVKLKQTREFQLCRLLYRCQPASTGCEAEFIGKYVKMSRKAGSTVPIAYGKFIPDH</sequence>
<dbReference type="PROSITE" id="PS50181">
    <property type="entry name" value="FBOX"/>
    <property type="match status" value="1"/>
</dbReference>
<organism evidence="2 3">
    <name type="scientific">Saponaria officinalis</name>
    <name type="common">Common soapwort</name>
    <name type="synonym">Lychnis saponaria</name>
    <dbReference type="NCBI Taxonomy" id="3572"/>
    <lineage>
        <taxon>Eukaryota</taxon>
        <taxon>Viridiplantae</taxon>
        <taxon>Streptophyta</taxon>
        <taxon>Embryophyta</taxon>
        <taxon>Tracheophyta</taxon>
        <taxon>Spermatophyta</taxon>
        <taxon>Magnoliopsida</taxon>
        <taxon>eudicotyledons</taxon>
        <taxon>Gunneridae</taxon>
        <taxon>Pentapetalae</taxon>
        <taxon>Caryophyllales</taxon>
        <taxon>Caryophyllaceae</taxon>
        <taxon>Caryophylleae</taxon>
        <taxon>Saponaria</taxon>
    </lineage>
</organism>
<dbReference type="EMBL" id="JBDFQZ010000005">
    <property type="protein sequence ID" value="KAK9725306.1"/>
    <property type="molecule type" value="Genomic_DNA"/>
</dbReference>
<dbReference type="PANTHER" id="PTHR31900">
    <property type="entry name" value="F-BOX/RNI SUPERFAMILY PROTEIN-RELATED"/>
    <property type="match status" value="1"/>
</dbReference>
<dbReference type="SUPFAM" id="SSF81383">
    <property type="entry name" value="F-box domain"/>
    <property type="match status" value="1"/>
</dbReference>
<dbReference type="Proteomes" id="UP001443914">
    <property type="component" value="Unassembled WGS sequence"/>
</dbReference>